<proteinExistence type="predicted"/>
<name>X1BNZ3_9ZZZZ</name>
<evidence type="ECO:0000256" key="1">
    <source>
        <dbReference type="SAM" id="Phobius"/>
    </source>
</evidence>
<protein>
    <submittedName>
        <fullName evidence="2">Uncharacterized protein</fullName>
    </submittedName>
</protein>
<feature type="transmembrane region" description="Helical" evidence="1">
    <location>
        <begin position="6"/>
        <end position="25"/>
    </location>
</feature>
<keyword evidence="1" id="KW-0472">Membrane</keyword>
<dbReference type="EMBL" id="BART01011491">
    <property type="protein sequence ID" value="GAG85793.1"/>
    <property type="molecule type" value="Genomic_DNA"/>
</dbReference>
<gene>
    <name evidence="2" type="ORF">S01H4_24466</name>
</gene>
<keyword evidence="1" id="KW-0812">Transmembrane</keyword>
<organism evidence="2">
    <name type="scientific">marine sediment metagenome</name>
    <dbReference type="NCBI Taxonomy" id="412755"/>
    <lineage>
        <taxon>unclassified sequences</taxon>
        <taxon>metagenomes</taxon>
        <taxon>ecological metagenomes</taxon>
    </lineage>
</organism>
<accession>X1BNZ3</accession>
<keyword evidence="1" id="KW-1133">Transmembrane helix</keyword>
<reference evidence="2" key="1">
    <citation type="journal article" date="2014" name="Front. Microbiol.">
        <title>High frequency of phylogenetically diverse reductive dehalogenase-homologous genes in deep subseafloor sedimentary metagenomes.</title>
        <authorList>
            <person name="Kawai M."/>
            <person name="Futagami T."/>
            <person name="Toyoda A."/>
            <person name="Takaki Y."/>
            <person name="Nishi S."/>
            <person name="Hori S."/>
            <person name="Arai W."/>
            <person name="Tsubouchi T."/>
            <person name="Morono Y."/>
            <person name="Uchiyama I."/>
            <person name="Ito T."/>
            <person name="Fujiyama A."/>
            <person name="Inagaki F."/>
            <person name="Takami H."/>
        </authorList>
    </citation>
    <scope>NUCLEOTIDE SEQUENCE</scope>
    <source>
        <strain evidence="2">Expedition CK06-06</strain>
    </source>
</reference>
<sequence length="55" mass="6045">MVDIPTIVSIAGIGGAGAAMLEIMLRPIRKRLDRHEDKIDEMNDSLTIIKVKIGE</sequence>
<evidence type="ECO:0000313" key="2">
    <source>
        <dbReference type="EMBL" id="GAG85793.1"/>
    </source>
</evidence>
<comment type="caution">
    <text evidence="2">The sequence shown here is derived from an EMBL/GenBank/DDBJ whole genome shotgun (WGS) entry which is preliminary data.</text>
</comment>
<dbReference type="AlphaFoldDB" id="X1BNZ3"/>